<keyword evidence="5" id="KW-1185">Reference proteome</keyword>
<feature type="transmembrane region" description="Helical" evidence="2">
    <location>
        <begin position="544"/>
        <end position="567"/>
    </location>
</feature>
<feature type="compositionally biased region" description="Gly residues" evidence="1">
    <location>
        <begin position="328"/>
        <end position="349"/>
    </location>
</feature>
<name>G2P1W6_STRV4</name>
<dbReference type="CDD" id="cd00077">
    <property type="entry name" value="HDc"/>
    <property type="match status" value="1"/>
</dbReference>
<feature type="compositionally biased region" description="Gly residues" evidence="1">
    <location>
        <begin position="148"/>
        <end position="157"/>
    </location>
</feature>
<feature type="compositionally biased region" description="Low complexity" evidence="1">
    <location>
        <begin position="29"/>
        <end position="41"/>
    </location>
</feature>
<feature type="domain" description="HD" evidence="3">
    <location>
        <begin position="657"/>
        <end position="758"/>
    </location>
</feature>
<keyword evidence="2" id="KW-1133">Transmembrane helix</keyword>
<feature type="compositionally biased region" description="Low complexity" evidence="1">
    <location>
        <begin position="273"/>
        <end position="285"/>
    </location>
</feature>
<keyword evidence="2" id="KW-0472">Membrane</keyword>
<dbReference type="eggNOG" id="COG2206">
    <property type="taxonomic scope" value="Bacteria"/>
</dbReference>
<accession>G2P1W6</accession>
<evidence type="ECO:0000259" key="3">
    <source>
        <dbReference type="Pfam" id="PF01966"/>
    </source>
</evidence>
<feature type="region of interest" description="Disordered" evidence="1">
    <location>
        <begin position="113"/>
        <end position="189"/>
    </location>
</feature>
<feature type="compositionally biased region" description="Low complexity" evidence="1">
    <location>
        <begin position="174"/>
        <end position="189"/>
    </location>
</feature>
<dbReference type="HOGENOM" id="CLU_347111_0_0_11"/>
<feature type="compositionally biased region" description="Basic and acidic residues" evidence="1">
    <location>
        <begin position="295"/>
        <end position="307"/>
    </location>
</feature>
<dbReference type="KEGG" id="svl:Strvi_1539"/>
<reference evidence="4" key="1">
    <citation type="submission" date="2011-08" db="EMBL/GenBank/DDBJ databases">
        <title>Complete sequence of chromosome of Streptomyces violaceusniger Tu 4113.</title>
        <authorList>
            <consortium name="US DOE Joint Genome Institute"/>
            <person name="Lucas S."/>
            <person name="Han J."/>
            <person name="Lapidus A."/>
            <person name="Cheng J.-F."/>
            <person name="Goodwin L."/>
            <person name="Pitluck S."/>
            <person name="Peters L."/>
            <person name="Ivanova N."/>
            <person name="Daligault H."/>
            <person name="Detter J.C."/>
            <person name="Han C."/>
            <person name="Tapia R."/>
            <person name="Land M."/>
            <person name="Hauser L."/>
            <person name="Kyrpides N."/>
            <person name="Ivanova N."/>
            <person name="Pagani I."/>
            <person name="Hagen A."/>
            <person name="Katz L."/>
            <person name="Fiedler H.-P."/>
            <person name="Keasling J."/>
            <person name="Fortman J."/>
            <person name="Woyke T."/>
        </authorList>
    </citation>
    <scope>NUCLEOTIDE SEQUENCE [LARGE SCALE GENOMIC DNA]</scope>
    <source>
        <strain evidence="4">Tu 4113</strain>
    </source>
</reference>
<feature type="transmembrane region" description="Helical" evidence="2">
    <location>
        <begin position="481"/>
        <end position="503"/>
    </location>
</feature>
<evidence type="ECO:0000313" key="5">
    <source>
        <dbReference type="Proteomes" id="UP000008703"/>
    </source>
</evidence>
<dbReference type="PANTHER" id="PTHR45228">
    <property type="entry name" value="CYCLIC DI-GMP PHOSPHODIESTERASE TM_0186-RELATED"/>
    <property type="match status" value="1"/>
</dbReference>
<dbReference type="EMBL" id="CP002994">
    <property type="protein sequence ID" value="AEM81279.1"/>
    <property type="molecule type" value="Genomic_DNA"/>
</dbReference>
<protein>
    <submittedName>
        <fullName evidence="4">Metal dependent phosphohydrolase</fullName>
    </submittedName>
</protein>
<keyword evidence="2" id="KW-0812">Transmembrane</keyword>
<dbReference type="InterPro" id="IPR052020">
    <property type="entry name" value="Cyclic_di-GMP/3'3'-cGAMP_PDE"/>
</dbReference>
<organism evidence="4 5">
    <name type="scientific">Streptomyces violaceusniger (strain Tu 4113)</name>
    <dbReference type="NCBI Taxonomy" id="653045"/>
    <lineage>
        <taxon>Bacteria</taxon>
        <taxon>Bacillati</taxon>
        <taxon>Actinomycetota</taxon>
        <taxon>Actinomycetes</taxon>
        <taxon>Kitasatosporales</taxon>
        <taxon>Streptomycetaceae</taxon>
        <taxon>Streptomyces</taxon>
        <taxon>Streptomyces violaceusniger group</taxon>
    </lineage>
</organism>
<dbReference type="Pfam" id="PF01966">
    <property type="entry name" value="HD"/>
    <property type="match status" value="1"/>
</dbReference>
<dbReference type="Proteomes" id="UP000008703">
    <property type="component" value="Chromosome"/>
</dbReference>
<feature type="region of interest" description="Disordered" evidence="1">
    <location>
        <begin position="204"/>
        <end position="349"/>
    </location>
</feature>
<dbReference type="GO" id="GO:0016787">
    <property type="term" value="F:hydrolase activity"/>
    <property type="evidence" value="ECO:0007669"/>
    <property type="project" value="UniProtKB-KW"/>
</dbReference>
<dbReference type="AlphaFoldDB" id="G2P1W6"/>
<evidence type="ECO:0000256" key="2">
    <source>
        <dbReference type="SAM" id="Phobius"/>
    </source>
</evidence>
<sequence>MSPKQDPPTAPGGSDRDPRPARRPRRAAPDGPGVAPARAGGEPVSPDAAVAPGGPEASGGGGGRGTTRPGPGDRDESAAQWPSRAARSTPAPAAPRLPKALRGSLGWLAERHDRALRRAAPDGPGVAPGRAGGEPVSPDAAVAPGGPEASGGGGGRGTTRPGRGDRDESAAQWPSGAARSVPAPAAPRLPKALRGSLGWLAERHDRALDRARGQQGEPATARKEARPTAADAGGGPAADREEGRGGGVRKGGRGENVHEEGRAAGLPGGDQGAGARQASRSARVSGKGRGAGLPERGRDAGGREEGRGAAVRKGGVGVREEGRRAGVRKGGPGVRRAGRGAGVRKGGVGVRWTSRGAGVRKGSRGAGYREDGVGARARERISGRRYGGLTVVAVYGAAGALAVVALVWTEWHGVRQPEAALAFGALIAVGEAIRCVEAPPALPGGSGVPDPRGEPAPVAAAGALGYALLGRLGGEPTTHGVLQVVTVVVAASLAGLVAPLALGCPVDPGHTARRVLTVAFAAICFQPLHRTGLLGSWFGHSPYLVGYLLALLALTALCDAVLAAALARARTGWPYGPLLRDELRSLPGVAAAVCATAVVMPLTVAVAGLWPVPVLAVPLLLIQYSYRRYAGIRATYRQTIASLARSTEIAGYTPTGHAREVAALSRAVGRELGLSEPRLTVLEYAALMHDIGQLSLLDPVPAGATEPLPAAEQRKIALLGGAVVRQTGVPAEVAQVVERQADPYREQPLAARIVRAVNAYTELVSGPGAEGAAGAAALRALERLRLATARDFDPIVVETLATVLSHQVYGRPR</sequence>
<evidence type="ECO:0000256" key="1">
    <source>
        <dbReference type="SAM" id="MobiDB-lite"/>
    </source>
</evidence>
<feature type="compositionally biased region" description="Low complexity" evidence="1">
    <location>
        <begin position="82"/>
        <end position="99"/>
    </location>
</feature>
<dbReference type="InterPro" id="IPR006674">
    <property type="entry name" value="HD_domain"/>
</dbReference>
<feature type="compositionally biased region" description="Pro residues" evidence="1">
    <location>
        <begin position="1"/>
        <end position="10"/>
    </location>
</feature>
<feature type="region of interest" description="Disordered" evidence="1">
    <location>
        <begin position="1"/>
        <end position="99"/>
    </location>
</feature>
<dbReference type="InterPro" id="IPR003607">
    <property type="entry name" value="HD/PDEase_dom"/>
</dbReference>
<dbReference type="PANTHER" id="PTHR45228:SF4">
    <property type="entry name" value="LIPOPROTEIN"/>
    <property type="match status" value="1"/>
</dbReference>
<dbReference type="Gene3D" id="1.10.3210.10">
    <property type="entry name" value="Hypothetical protein af1432"/>
    <property type="match status" value="1"/>
</dbReference>
<gene>
    <name evidence="4" type="ORF">Strvi_1539</name>
</gene>
<feature type="compositionally biased region" description="Basic and acidic residues" evidence="1">
    <location>
        <begin position="252"/>
        <end position="262"/>
    </location>
</feature>
<feature type="transmembrane region" description="Helical" evidence="2">
    <location>
        <begin position="386"/>
        <end position="408"/>
    </location>
</feature>
<proteinExistence type="predicted"/>
<evidence type="ECO:0000313" key="4">
    <source>
        <dbReference type="EMBL" id="AEM81279.1"/>
    </source>
</evidence>
<feature type="compositionally biased region" description="Gly residues" evidence="1">
    <location>
        <begin position="56"/>
        <end position="65"/>
    </location>
</feature>
<feature type="transmembrane region" description="Helical" evidence="2">
    <location>
        <begin position="588"/>
        <end position="610"/>
    </location>
</feature>
<dbReference type="SUPFAM" id="SSF109604">
    <property type="entry name" value="HD-domain/PDEase-like"/>
    <property type="match status" value="1"/>
</dbReference>